<evidence type="ECO:0000313" key="2">
    <source>
        <dbReference type="Proteomes" id="UP000006727"/>
    </source>
</evidence>
<sequence>MRTTPESSGQFCIGVDRLKLNLRCGGKLRSWCQAYILLWVSLNFFSSFEGFSVECVGCSPVLFFFSHYKGEITQLEELLYLLAPGSLRIPTFVLLWVITS</sequence>
<dbReference type="AlphaFoldDB" id="A0A7I4B575"/>
<dbReference type="EnsemblPlants" id="Pp3c16_20930V3.3">
    <property type="protein sequence ID" value="Pp3c16_20930V3.3"/>
    <property type="gene ID" value="Pp3c16_20930"/>
</dbReference>
<reference evidence="1" key="3">
    <citation type="submission" date="2020-12" db="UniProtKB">
        <authorList>
            <consortium name="EnsemblPlants"/>
        </authorList>
    </citation>
    <scope>IDENTIFICATION</scope>
</reference>
<name>A0A7I4B575_PHYPA</name>
<evidence type="ECO:0000313" key="1">
    <source>
        <dbReference type="EnsemblPlants" id="Pp3c16_20930V3.3"/>
    </source>
</evidence>
<dbReference type="EMBL" id="ABEU02000016">
    <property type="status" value="NOT_ANNOTATED_CDS"/>
    <property type="molecule type" value="Genomic_DNA"/>
</dbReference>
<accession>A0A7I4B575</accession>
<reference evidence="1 2" key="1">
    <citation type="journal article" date="2008" name="Science">
        <title>The Physcomitrella genome reveals evolutionary insights into the conquest of land by plants.</title>
        <authorList>
            <person name="Rensing S."/>
            <person name="Lang D."/>
            <person name="Zimmer A."/>
            <person name="Terry A."/>
            <person name="Salamov A."/>
            <person name="Shapiro H."/>
            <person name="Nishiyama T."/>
            <person name="Perroud P.-F."/>
            <person name="Lindquist E."/>
            <person name="Kamisugi Y."/>
            <person name="Tanahashi T."/>
            <person name="Sakakibara K."/>
            <person name="Fujita T."/>
            <person name="Oishi K."/>
            <person name="Shin-I T."/>
            <person name="Kuroki Y."/>
            <person name="Toyoda A."/>
            <person name="Suzuki Y."/>
            <person name="Hashimoto A."/>
            <person name="Yamaguchi K."/>
            <person name="Sugano A."/>
            <person name="Kohara Y."/>
            <person name="Fujiyama A."/>
            <person name="Anterola A."/>
            <person name="Aoki S."/>
            <person name="Ashton N."/>
            <person name="Barbazuk W.B."/>
            <person name="Barker E."/>
            <person name="Bennetzen J."/>
            <person name="Bezanilla M."/>
            <person name="Blankenship R."/>
            <person name="Cho S.H."/>
            <person name="Dutcher S."/>
            <person name="Estelle M."/>
            <person name="Fawcett J.A."/>
            <person name="Gundlach H."/>
            <person name="Hanada K."/>
            <person name="Heyl A."/>
            <person name="Hicks K.A."/>
            <person name="Hugh J."/>
            <person name="Lohr M."/>
            <person name="Mayer K."/>
            <person name="Melkozernov A."/>
            <person name="Murata T."/>
            <person name="Nelson D."/>
            <person name="Pils B."/>
            <person name="Prigge M."/>
            <person name="Reiss B."/>
            <person name="Renner T."/>
            <person name="Rombauts S."/>
            <person name="Rushton P."/>
            <person name="Sanderfoot A."/>
            <person name="Schween G."/>
            <person name="Shiu S.-H."/>
            <person name="Stueber K."/>
            <person name="Theodoulou F.L."/>
            <person name="Tu H."/>
            <person name="Van de Peer Y."/>
            <person name="Verrier P.J."/>
            <person name="Waters E."/>
            <person name="Wood A."/>
            <person name="Yang L."/>
            <person name="Cove D."/>
            <person name="Cuming A."/>
            <person name="Hasebe M."/>
            <person name="Lucas S."/>
            <person name="Mishler D.B."/>
            <person name="Reski R."/>
            <person name="Grigoriev I."/>
            <person name="Quatrano R.S."/>
            <person name="Boore J.L."/>
        </authorList>
    </citation>
    <scope>NUCLEOTIDE SEQUENCE [LARGE SCALE GENOMIC DNA]</scope>
    <source>
        <strain evidence="1 2">cv. Gransden 2004</strain>
    </source>
</reference>
<proteinExistence type="predicted"/>
<organism evidence="1 2">
    <name type="scientific">Physcomitrium patens</name>
    <name type="common">Spreading-leaved earth moss</name>
    <name type="synonym">Physcomitrella patens</name>
    <dbReference type="NCBI Taxonomy" id="3218"/>
    <lineage>
        <taxon>Eukaryota</taxon>
        <taxon>Viridiplantae</taxon>
        <taxon>Streptophyta</taxon>
        <taxon>Embryophyta</taxon>
        <taxon>Bryophyta</taxon>
        <taxon>Bryophytina</taxon>
        <taxon>Bryopsida</taxon>
        <taxon>Funariidae</taxon>
        <taxon>Funariales</taxon>
        <taxon>Funariaceae</taxon>
        <taxon>Physcomitrium</taxon>
    </lineage>
</organism>
<protein>
    <submittedName>
        <fullName evidence="1">Uncharacterized protein</fullName>
    </submittedName>
</protein>
<keyword evidence="2" id="KW-1185">Reference proteome</keyword>
<dbReference type="Gramene" id="Pp3c16_20930V3.3">
    <property type="protein sequence ID" value="Pp3c16_20930V3.3"/>
    <property type="gene ID" value="Pp3c16_20930"/>
</dbReference>
<dbReference type="Proteomes" id="UP000006727">
    <property type="component" value="Chromosome 16"/>
</dbReference>
<reference evidence="1 2" key="2">
    <citation type="journal article" date="2018" name="Plant J.">
        <title>The Physcomitrella patens chromosome-scale assembly reveals moss genome structure and evolution.</title>
        <authorList>
            <person name="Lang D."/>
            <person name="Ullrich K.K."/>
            <person name="Murat F."/>
            <person name="Fuchs J."/>
            <person name="Jenkins J."/>
            <person name="Haas F.B."/>
            <person name="Piednoel M."/>
            <person name="Gundlach H."/>
            <person name="Van Bel M."/>
            <person name="Meyberg R."/>
            <person name="Vives C."/>
            <person name="Morata J."/>
            <person name="Symeonidi A."/>
            <person name="Hiss M."/>
            <person name="Muchero W."/>
            <person name="Kamisugi Y."/>
            <person name="Saleh O."/>
            <person name="Blanc G."/>
            <person name="Decker E.L."/>
            <person name="van Gessel N."/>
            <person name="Grimwood J."/>
            <person name="Hayes R.D."/>
            <person name="Graham S.W."/>
            <person name="Gunter L.E."/>
            <person name="McDaniel S.F."/>
            <person name="Hoernstein S.N.W."/>
            <person name="Larsson A."/>
            <person name="Li F.W."/>
            <person name="Perroud P.F."/>
            <person name="Phillips J."/>
            <person name="Ranjan P."/>
            <person name="Rokshar D.S."/>
            <person name="Rothfels C.J."/>
            <person name="Schneider L."/>
            <person name="Shu S."/>
            <person name="Stevenson D.W."/>
            <person name="Thummler F."/>
            <person name="Tillich M."/>
            <person name="Villarreal Aguilar J.C."/>
            <person name="Widiez T."/>
            <person name="Wong G.K."/>
            <person name="Wymore A."/>
            <person name="Zhang Y."/>
            <person name="Zimmer A.D."/>
            <person name="Quatrano R.S."/>
            <person name="Mayer K.F.X."/>
            <person name="Goodstein D."/>
            <person name="Casacuberta J.M."/>
            <person name="Vandepoele K."/>
            <person name="Reski R."/>
            <person name="Cuming A.C."/>
            <person name="Tuskan G.A."/>
            <person name="Maumus F."/>
            <person name="Salse J."/>
            <person name="Schmutz J."/>
            <person name="Rensing S.A."/>
        </authorList>
    </citation>
    <scope>NUCLEOTIDE SEQUENCE [LARGE SCALE GENOMIC DNA]</scope>
    <source>
        <strain evidence="1 2">cv. Gransden 2004</strain>
    </source>
</reference>
<dbReference type="InParanoid" id="A0A7I4B575"/>